<name>A0AAE0AAM8_9ROSI</name>
<evidence type="ECO:0000256" key="5">
    <source>
        <dbReference type="ARBA" id="ARBA00022553"/>
    </source>
</evidence>
<keyword evidence="10" id="KW-0677">Repeat</keyword>
<comment type="catalytic activity">
    <reaction evidence="17">
        <text>L-threonyl-[protein] + ATP = O-phospho-L-threonyl-[protein] + ADP + H(+)</text>
        <dbReference type="Rhea" id="RHEA:46608"/>
        <dbReference type="Rhea" id="RHEA-COMP:11060"/>
        <dbReference type="Rhea" id="RHEA-COMP:11605"/>
        <dbReference type="ChEBI" id="CHEBI:15378"/>
        <dbReference type="ChEBI" id="CHEBI:30013"/>
        <dbReference type="ChEBI" id="CHEBI:30616"/>
        <dbReference type="ChEBI" id="CHEBI:61977"/>
        <dbReference type="ChEBI" id="CHEBI:456216"/>
        <dbReference type="EC" id="2.7.11.1"/>
    </reaction>
</comment>
<evidence type="ECO:0000256" key="3">
    <source>
        <dbReference type="ARBA" id="ARBA00012513"/>
    </source>
</evidence>
<evidence type="ECO:0000313" key="20">
    <source>
        <dbReference type="EMBL" id="KAK3206719.1"/>
    </source>
</evidence>
<dbReference type="Proteomes" id="UP001281410">
    <property type="component" value="Unassembled WGS sequence"/>
</dbReference>
<comment type="catalytic activity">
    <reaction evidence="18">
        <text>L-seryl-[protein] + ATP = O-phospho-L-seryl-[protein] + ADP + H(+)</text>
        <dbReference type="Rhea" id="RHEA:17989"/>
        <dbReference type="Rhea" id="RHEA-COMP:9863"/>
        <dbReference type="Rhea" id="RHEA-COMP:11604"/>
        <dbReference type="ChEBI" id="CHEBI:15378"/>
        <dbReference type="ChEBI" id="CHEBI:29999"/>
        <dbReference type="ChEBI" id="CHEBI:30616"/>
        <dbReference type="ChEBI" id="CHEBI:83421"/>
        <dbReference type="ChEBI" id="CHEBI:456216"/>
        <dbReference type="EC" id="2.7.11.1"/>
    </reaction>
</comment>
<evidence type="ECO:0000256" key="15">
    <source>
        <dbReference type="ARBA" id="ARBA00023170"/>
    </source>
</evidence>
<dbReference type="AlphaFoldDB" id="A0AAE0AAM8"/>
<dbReference type="GO" id="GO:0005524">
    <property type="term" value="F:ATP binding"/>
    <property type="evidence" value="ECO:0007669"/>
    <property type="project" value="UniProtKB-KW"/>
</dbReference>
<evidence type="ECO:0000256" key="9">
    <source>
        <dbReference type="ARBA" id="ARBA00022729"/>
    </source>
</evidence>
<keyword evidence="9" id="KW-0732">Signal</keyword>
<dbReference type="GO" id="GO:0016020">
    <property type="term" value="C:membrane"/>
    <property type="evidence" value="ECO:0007669"/>
    <property type="project" value="UniProtKB-SubCell"/>
</dbReference>
<dbReference type="InterPro" id="IPR051824">
    <property type="entry name" value="LRR_Rcpt-Like_S/T_Kinase"/>
</dbReference>
<dbReference type="InterPro" id="IPR001611">
    <property type="entry name" value="Leu-rich_rpt"/>
</dbReference>
<dbReference type="Pfam" id="PF11721">
    <property type="entry name" value="Malectin"/>
    <property type="match status" value="1"/>
</dbReference>
<keyword evidence="6" id="KW-0433">Leucine-rich repeat</keyword>
<evidence type="ECO:0000259" key="19">
    <source>
        <dbReference type="Pfam" id="PF11721"/>
    </source>
</evidence>
<evidence type="ECO:0000256" key="10">
    <source>
        <dbReference type="ARBA" id="ARBA00022737"/>
    </source>
</evidence>
<dbReference type="GO" id="GO:0004674">
    <property type="term" value="F:protein serine/threonine kinase activity"/>
    <property type="evidence" value="ECO:0007669"/>
    <property type="project" value="UniProtKB-KW"/>
</dbReference>
<evidence type="ECO:0000256" key="18">
    <source>
        <dbReference type="ARBA" id="ARBA00048679"/>
    </source>
</evidence>
<dbReference type="PANTHER" id="PTHR48006">
    <property type="entry name" value="LEUCINE-RICH REPEAT-CONTAINING PROTEIN DDB_G0281931-RELATED"/>
    <property type="match status" value="1"/>
</dbReference>
<evidence type="ECO:0000256" key="12">
    <source>
        <dbReference type="ARBA" id="ARBA00022840"/>
    </source>
</evidence>
<organism evidence="20 21">
    <name type="scientific">Dipteronia sinensis</name>
    <dbReference type="NCBI Taxonomy" id="43782"/>
    <lineage>
        <taxon>Eukaryota</taxon>
        <taxon>Viridiplantae</taxon>
        <taxon>Streptophyta</taxon>
        <taxon>Embryophyta</taxon>
        <taxon>Tracheophyta</taxon>
        <taxon>Spermatophyta</taxon>
        <taxon>Magnoliopsida</taxon>
        <taxon>eudicotyledons</taxon>
        <taxon>Gunneridae</taxon>
        <taxon>Pentapetalae</taxon>
        <taxon>rosids</taxon>
        <taxon>malvids</taxon>
        <taxon>Sapindales</taxon>
        <taxon>Sapindaceae</taxon>
        <taxon>Hippocastanoideae</taxon>
        <taxon>Acereae</taxon>
        <taxon>Dipteronia</taxon>
    </lineage>
</organism>
<accession>A0AAE0AAM8</accession>
<keyword evidence="14" id="KW-0472">Membrane</keyword>
<proteinExistence type="inferred from homology"/>
<evidence type="ECO:0000256" key="7">
    <source>
        <dbReference type="ARBA" id="ARBA00022679"/>
    </source>
</evidence>
<keyword evidence="8" id="KW-0812">Transmembrane</keyword>
<evidence type="ECO:0000313" key="21">
    <source>
        <dbReference type="Proteomes" id="UP001281410"/>
    </source>
</evidence>
<keyword evidence="4" id="KW-0723">Serine/threonine-protein kinase</keyword>
<keyword evidence="7" id="KW-0808">Transferase</keyword>
<dbReference type="EC" id="2.7.11.1" evidence="3"/>
<evidence type="ECO:0000256" key="13">
    <source>
        <dbReference type="ARBA" id="ARBA00022989"/>
    </source>
</evidence>
<feature type="domain" description="Malectin" evidence="19">
    <location>
        <begin position="430"/>
        <end position="611"/>
    </location>
</feature>
<comment type="subcellular location">
    <subcellularLocation>
        <location evidence="1">Membrane</location>
        <topology evidence="1">Single-pass type I membrane protein</topology>
    </subcellularLocation>
</comment>
<dbReference type="EMBL" id="JANJYJ010000006">
    <property type="protein sequence ID" value="KAK3206719.1"/>
    <property type="molecule type" value="Genomic_DNA"/>
</dbReference>
<keyword evidence="21" id="KW-1185">Reference proteome</keyword>
<evidence type="ECO:0000256" key="2">
    <source>
        <dbReference type="ARBA" id="ARBA00009592"/>
    </source>
</evidence>
<evidence type="ECO:0000256" key="6">
    <source>
        <dbReference type="ARBA" id="ARBA00022614"/>
    </source>
</evidence>
<evidence type="ECO:0000256" key="14">
    <source>
        <dbReference type="ARBA" id="ARBA00023136"/>
    </source>
</evidence>
<keyword evidence="15" id="KW-0675">Receptor</keyword>
<keyword evidence="5" id="KW-0597">Phosphoprotein</keyword>
<comment type="caution">
    <text evidence="20">The sequence shown here is derived from an EMBL/GenBank/DDBJ whole genome shotgun (WGS) entry which is preliminary data.</text>
</comment>
<evidence type="ECO:0000256" key="16">
    <source>
        <dbReference type="ARBA" id="ARBA00023180"/>
    </source>
</evidence>
<evidence type="ECO:0000256" key="8">
    <source>
        <dbReference type="ARBA" id="ARBA00022692"/>
    </source>
</evidence>
<dbReference type="Gene3D" id="3.80.10.10">
    <property type="entry name" value="Ribonuclease Inhibitor"/>
    <property type="match status" value="1"/>
</dbReference>
<dbReference type="FunFam" id="3.80.10.10:FF:000041">
    <property type="entry name" value="LRR receptor-like serine/threonine-protein kinase ERECTA"/>
    <property type="match status" value="2"/>
</dbReference>
<dbReference type="InterPro" id="IPR032675">
    <property type="entry name" value="LRR_dom_sf"/>
</dbReference>
<dbReference type="PANTHER" id="PTHR48006:SF66">
    <property type="entry name" value="PROTEIN KINASE DOMAIN-CONTAINING PROTEIN"/>
    <property type="match status" value="1"/>
</dbReference>
<keyword evidence="16" id="KW-0325">Glycoprotein</keyword>
<dbReference type="InterPro" id="IPR021720">
    <property type="entry name" value="Malectin_dom"/>
</dbReference>
<dbReference type="SUPFAM" id="SSF52058">
    <property type="entry name" value="L domain-like"/>
    <property type="match status" value="1"/>
</dbReference>
<comment type="similarity">
    <text evidence="2">Belongs to the RLP family.</text>
</comment>
<evidence type="ECO:0000256" key="4">
    <source>
        <dbReference type="ARBA" id="ARBA00022527"/>
    </source>
</evidence>
<keyword evidence="12" id="KW-0067">ATP-binding</keyword>
<dbReference type="Pfam" id="PF00560">
    <property type="entry name" value="LRR_1"/>
    <property type="match status" value="3"/>
</dbReference>
<evidence type="ECO:0000256" key="1">
    <source>
        <dbReference type="ARBA" id="ARBA00004479"/>
    </source>
</evidence>
<evidence type="ECO:0000256" key="17">
    <source>
        <dbReference type="ARBA" id="ARBA00047899"/>
    </source>
</evidence>
<keyword evidence="4" id="KW-0418">Kinase</keyword>
<keyword evidence="13" id="KW-1133">Transmembrane helix</keyword>
<dbReference type="FunFam" id="2.60.120.430:FF:000004">
    <property type="entry name" value="Putative leucine-rich repeat receptor-like serine/threonine-protein kinase"/>
    <property type="match status" value="1"/>
</dbReference>
<evidence type="ECO:0000256" key="11">
    <source>
        <dbReference type="ARBA" id="ARBA00022741"/>
    </source>
</evidence>
<reference evidence="20" key="1">
    <citation type="journal article" date="2023" name="Plant J.">
        <title>Genome sequences and population genomics provide insights into the demographic history, inbreeding, and mutation load of two 'living fossil' tree species of Dipteronia.</title>
        <authorList>
            <person name="Feng Y."/>
            <person name="Comes H.P."/>
            <person name="Chen J."/>
            <person name="Zhu S."/>
            <person name="Lu R."/>
            <person name="Zhang X."/>
            <person name="Li P."/>
            <person name="Qiu J."/>
            <person name="Olsen K.M."/>
            <person name="Qiu Y."/>
        </authorList>
    </citation>
    <scope>NUCLEOTIDE SEQUENCE</scope>
    <source>
        <strain evidence="20">NBL</strain>
    </source>
</reference>
<dbReference type="Gene3D" id="2.60.120.430">
    <property type="entry name" value="Galactose-binding lectin"/>
    <property type="match status" value="1"/>
</dbReference>
<gene>
    <name evidence="20" type="ORF">Dsin_020765</name>
</gene>
<keyword evidence="11" id="KW-0547">Nucleotide-binding</keyword>
<protein>
    <recommendedName>
        <fullName evidence="3">non-specific serine/threonine protein kinase</fullName>
        <ecNumber evidence="3">2.7.11.1</ecNumber>
    </recommendedName>
</protein>
<sequence length="651" mass="72875">MQCIYIKVLGSKYRTYIVHTYVIRVYILHKHSPTKIPSKQARRYLKAVAMLMMPMKQQMSLILLLSLFVAFQLTFAQLQLHPKEAAVLREIAATLGAKLTNSTVDPCQSGILRINKNIVKNNTICNHTDGNFSYVTNLVLKQCNLQGRLPPELAKLTFLEEIDLTRNYLSGELPKEWASMRYLKNLSVTANGLSGEIPKEWGNFTNLLELSLEANQLSGPIPEELGKLVNLDKLALSSNHFVGSLPITLAKLTNLTHFRISDNSFNGTIPEFIGRWTKLRRLEMYSSGLKGPIDATIFALENMTDLRITDMSGPKFDFPKLISKGMNVLVLRNLNMSGSIPTDIQERGKLDTLDLTFNKLEGEIKSIDPEGNHVFLSGNMLTGTIPDSFLSTSQNLSKIIMYQSFSWEHNMSGRRPCPHGSSCQKYYNSFHINCGGPDVTVNHIVYKGDDGAGTGSRLQYDSGTNWGFISVGDFMDDDGKNDGGYIVRADLDPQQKLYSEARASPLFLTYYGYCLENENYTVNLHFAEILFNDKEPYNRVGRRIFDIYIQGILKWKDFNIKEQANGTGKAIIKTFNATVTENTLEIRLYWAGKGTTCIPSRGICGPLISAISICQGKSCNSFSASDADGIATTRFSMDKNVIPGDLQFFFV</sequence>